<proteinExistence type="predicted"/>
<organism evidence="1">
    <name type="scientific">Myoviridae sp. ctJ2i1</name>
    <dbReference type="NCBI Taxonomy" id="2825079"/>
    <lineage>
        <taxon>Viruses</taxon>
        <taxon>Duplodnaviria</taxon>
        <taxon>Heunggongvirae</taxon>
        <taxon>Uroviricota</taxon>
        <taxon>Caudoviricetes</taxon>
    </lineage>
</organism>
<name>A0A8S5V1X1_9CAUD</name>
<sequence>MDAITNKNFIKALQYFPKWMQIRRRPYKSNAGYLLMSIIEEMTDIWKEVDEYTKDFFLVNYAGREDTIISKIYKCAIGELNPKLKLDNEFTITQSLAEFYKHKKYTYYENGYLYFKIDEIENKPIGYSINKFHYTANIEIEPVWNIFDEFAWFAGIDRLPDESNLSLSNRTYDALRTKNNKNNNILFDDKNILDVYKHRFNSTEFGIKYLIKNLLSAYAGIAFKDIHIEKLNEINIQDVVNDQKVYDYISELNKDIAREKVWDLTFWENQFKKMDYSSHTWDQPVEYYQQGVGYYDSLKVITSNEINSSDFTDVNIIGYKKSKQKISQYLLNSNKSFNIDIGLKKYGLDLKPLDVQYSLKATSAVNINPESVVFNTYNTYDGLYTLPVEKFVDENAPLTGVTVSNKGHLVNNTNEDITYKVVAQPDKEGGNIYIDSFKIGDEDIVTNYYNNNYFKKENNSISYVDNYFYGTQIRDFASTTNVYDTKKGVALDITKSTIGTFTIPLIADMEFKTINYNIIDKPINIINRFDLIKLNNFKYNSDDNTLYIDSNARGSVSIEQIITSLEFEIDKLDSEQNTGSCQIVITDDNNNILVQEELNTSTTNKKFSYTADESSKKKITIYKIGQVGFKIKFIKASANGIIFSINGNRISKTLNSYSLPDNINNKLLTVTLYSYLGISSPVLEYISIAGEFSNFKFFEKEIVVPANTTKDIKIESRETKLLLYKNNNLIDDSFDTYNTYSGIGKLPLSLNSSNLSLVNNELKTGTINGRNTSYIDIDSDTKYIDINFNKYEELVESLKLSQILINDYEYDHTKENVFVTYNGKIIIYNNSGKTEPFKEVTIERSAFSKNYNLIKAVIPDLILINFIHDNNNVVTTKENFDVNKIIKISLATKNSSTHVLNKSDKIVQNQKDYNIDLESFVPKLSQDQVYYLEINLPDNYDKTTQYIRYTYDTHESLEKSCLIGNNINIVTPVITVFANYWNNNESNYNVSLRKKFETTLFSSEFNLNETVDIDGTSYNLSEYSLTVPSYLSITYTNKTYTEDVQLTEDGLGKLKYSNVLSTDAVVKIGDHTLTNKEYAIYSEPGIILIDDIFEYNSLTANITYTYKAPIKISFNSLDKLYELVEYNVEAYDIENLLTVKDMKDGESRIVTIANKDIDKLYATSTNSNFTSVIINNKVTVYRNNTDNRIAVKAGYYYENGKEYYFGVNESTINHHRDHHVDFNNTKKQGSLLVLNSKKQNFIPNSLMDMKILNPLCYVNFKEQKEISEISSLHSLTTANTFNNWTFDKCDPTLLEENKNYIINFNFDKNGCAIFRIDKYIYDNTFINIKMSGNLIIRLFSERKLNGFRLQKKPLLKFEKDFTIIDGSAAINFTRENDLYYYIVVTGTQGSIEEIVISDKEIEAPHKKNIDKLGWNIIEKKLNPDLFIHYDNFNASTTNLDIDYDGRIVYGTTMDYDATLIGTSDLMRCQLDKVLYRNNKLITLDEPGVVTTEIFDLIGKHYEVSSDEYYKYMNNILYFIGKINTLSSDVFKITVLGSDSYYGTFSTIGVIEDSCFTLINNEKLTQYIRLRIDMPANTEISSIDIYNIFNETDDVKIPSLIETSGVLISRLLMVSDKNSYNIDSINGDIKGDVRISIRTLRKNGIDSNFTQWKELYKNGKIIPVAVNNTDTFQFRIELLAPDASVLINKIGLTTI</sequence>
<reference evidence="1" key="1">
    <citation type="journal article" date="2021" name="Proc. Natl. Acad. Sci. U.S.A.">
        <title>A Catalog of Tens of Thousands of Viruses from Human Metagenomes Reveals Hidden Associations with Chronic Diseases.</title>
        <authorList>
            <person name="Tisza M.J."/>
            <person name="Buck C.B."/>
        </authorList>
    </citation>
    <scope>NUCLEOTIDE SEQUENCE</scope>
    <source>
        <strain evidence="1">CtJ2i1</strain>
    </source>
</reference>
<evidence type="ECO:0000313" key="1">
    <source>
        <dbReference type="EMBL" id="DAG00713.1"/>
    </source>
</evidence>
<dbReference type="EMBL" id="BK016182">
    <property type="protein sequence ID" value="DAG00713.1"/>
    <property type="molecule type" value="Genomic_DNA"/>
</dbReference>
<accession>A0A8S5V1X1</accession>
<protein>
    <submittedName>
        <fullName evidence="1">Uncharacterized protein</fullName>
    </submittedName>
</protein>